<dbReference type="AlphaFoldDB" id="M2UGN9"/>
<reference evidence="3 4" key="1">
    <citation type="journal article" date="2012" name="PLoS Pathog.">
        <title>Diverse lifestyles and strategies of plant pathogenesis encoded in the genomes of eighteen Dothideomycetes fungi.</title>
        <authorList>
            <person name="Ohm R.A."/>
            <person name="Feau N."/>
            <person name="Henrissat B."/>
            <person name="Schoch C.L."/>
            <person name="Horwitz B.A."/>
            <person name="Barry K.W."/>
            <person name="Condon B.J."/>
            <person name="Copeland A.C."/>
            <person name="Dhillon B."/>
            <person name="Glaser F."/>
            <person name="Hesse C.N."/>
            <person name="Kosti I."/>
            <person name="LaButti K."/>
            <person name="Lindquist E.A."/>
            <person name="Lucas S."/>
            <person name="Salamov A.A."/>
            <person name="Bradshaw R.E."/>
            <person name="Ciuffetti L."/>
            <person name="Hamelin R.C."/>
            <person name="Kema G.H.J."/>
            <person name="Lawrence C."/>
            <person name="Scott J.A."/>
            <person name="Spatafora J.W."/>
            <person name="Turgeon B.G."/>
            <person name="de Wit P.J.G.M."/>
            <person name="Zhong S."/>
            <person name="Goodwin S.B."/>
            <person name="Grigoriev I.V."/>
        </authorList>
    </citation>
    <scope>NUCLEOTIDE SEQUENCE [LARGE SCALE GENOMIC DNA]</scope>
    <source>
        <strain evidence="4">C5 / ATCC 48332 / race O</strain>
    </source>
</reference>
<dbReference type="Pfam" id="PF00501">
    <property type="entry name" value="AMP-binding"/>
    <property type="match status" value="1"/>
</dbReference>
<dbReference type="GO" id="GO:0006085">
    <property type="term" value="P:acetyl-CoA biosynthetic process"/>
    <property type="evidence" value="ECO:0007669"/>
    <property type="project" value="TreeGrafter"/>
</dbReference>
<dbReference type="InterPro" id="IPR000873">
    <property type="entry name" value="AMP-dep_synth/lig_dom"/>
</dbReference>
<gene>
    <name evidence="3" type="ORF">COCHEDRAFT_1160239</name>
</gene>
<evidence type="ECO:0000313" key="3">
    <source>
        <dbReference type="EMBL" id="EMD87127.1"/>
    </source>
</evidence>
<keyword evidence="4" id="KW-1185">Reference proteome</keyword>
<dbReference type="PANTHER" id="PTHR24095">
    <property type="entry name" value="ACETYL-COENZYME A SYNTHETASE"/>
    <property type="match status" value="1"/>
</dbReference>
<dbReference type="PROSITE" id="PS00455">
    <property type="entry name" value="AMP_BINDING"/>
    <property type="match status" value="1"/>
</dbReference>
<dbReference type="OrthoDB" id="1706066at2759"/>
<name>M2UGN9_COCH5</name>
<dbReference type="Gene3D" id="3.30.300.30">
    <property type="match status" value="1"/>
</dbReference>
<dbReference type="EMBL" id="KB445583">
    <property type="protein sequence ID" value="EMD87127.1"/>
    <property type="molecule type" value="Genomic_DNA"/>
</dbReference>
<dbReference type="InterPro" id="IPR042099">
    <property type="entry name" value="ANL_N_sf"/>
</dbReference>
<dbReference type="EC" id="6.2.1.1" evidence="1"/>
<accession>M2UGN9</accession>
<dbReference type="Proteomes" id="UP000016936">
    <property type="component" value="Unassembled WGS sequence"/>
</dbReference>
<protein>
    <recommendedName>
        <fullName evidence="1">acetate--CoA ligase</fullName>
        <ecNumber evidence="1">6.2.1.1</ecNumber>
    </recommendedName>
</protein>
<proteinExistence type="predicted"/>
<dbReference type="eggNOG" id="KOG1175">
    <property type="taxonomic scope" value="Eukaryota"/>
</dbReference>
<evidence type="ECO:0000259" key="2">
    <source>
        <dbReference type="Pfam" id="PF00501"/>
    </source>
</evidence>
<dbReference type="HOGENOM" id="CLU_000022_3_6_1"/>
<dbReference type="GO" id="GO:0003987">
    <property type="term" value="F:acetate-CoA ligase activity"/>
    <property type="evidence" value="ECO:0007669"/>
    <property type="project" value="UniProtKB-EC"/>
</dbReference>
<sequence length="504" mass="56338">MPQKLYRYLISTYKFYFQTVSSGNFANGDTAWFLEGRLNASYNCVDRHALETPSKPAIMFEENADEETRIITYSELLWSVCQLSYVLQDMGVAKGDTVTIYMPMVPEVLIAMLACARIDAFHSVVFAGFSAEALQERILDAGSKLIITSDEARRAGKTISMKSVVDQTLRSCPGVTGCLVFKRTGTIHTPWTPSRDRWWHEEVKKWPDYMQPEDLSAEHSLFLLYTSGSTGKPKGLMHTTAGYLLGATATIFSTFTSKMSFFKHHVTHFYTAPTVLRLLKKAGSEPIPDRAFKLRVLGSIGEPIAPETYFQIETGCHALAPLAGVTSTKPGCPSVPFFGVDPVIIDPFTGSEIVGCNKEGYLAFRQPWPSMTRSVWGDHSRFIETYFNQYKGYYLTGDGAYWDSEGDYWVCGRIGDVINVSGHRLSTAKLEAALLEHRHIPHKKAIGGFATPKFLIVVSDIPKTRSGKIIRRILRKIFEGEKTNFGDVSTVSDFSDVISPKERK</sequence>
<dbReference type="STRING" id="701091.M2UGN9"/>
<feature type="domain" description="AMP-dependent synthetase/ligase" evidence="2">
    <location>
        <begin position="46"/>
        <end position="247"/>
    </location>
</feature>
<dbReference type="InterPro" id="IPR045851">
    <property type="entry name" value="AMP-bd_C_sf"/>
</dbReference>
<reference evidence="4" key="2">
    <citation type="journal article" date="2013" name="PLoS Genet.">
        <title>Comparative genome structure, secondary metabolite, and effector coding capacity across Cochliobolus pathogens.</title>
        <authorList>
            <person name="Condon B.J."/>
            <person name="Leng Y."/>
            <person name="Wu D."/>
            <person name="Bushley K.E."/>
            <person name="Ohm R.A."/>
            <person name="Otillar R."/>
            <person name="Martin J."/>
            <person name="Schackwitz W."/>
            <person name="Grimwood J."/>
            <person name="MohdZainudin N."/>
            <person name="Xue C."/>
            <person name="Wang R."/>
            <person name="Manning V.A."/>
            <person name="Dhillon B."/>
            <person name="Tu Z.J."/>
            <person name="Steffenson B.J."/>
            <person name="Salamov A."/>
            <person name="Sun H."/>
            <person name="Lowry S."/>
            <person name="LaButti K."/>
            <person name="Han J."/>
            <person name="Copeland A."/>
            <person name="Lindquist E."/>
            <person name="Barry K."/>
            <person name="Schmutz J."/>
            <person name="Baker S.E."/>
            <person name="Ciuffetti L.M."/>
            <person name="Grigoriev I.V."/>
            <person name="Zhong S."/>
            <person name="Turgeon B.G."/>
        </authorList>
    </citation>
    <scope>NUCLEOTIDE SEQUENCE [LARGE SCALE GENOMIC DNA]</scope>
    <source>
        <strain evidence="4">C5 / ATCC 48332 / race O</strain>
    </source>
</reference>
<organism evidence="3 4">
    <name type="scientific">Cochliobolus heterostrophus (strain C5 / ATCC 48332 / race O)</name>
    <name type="common">Southern corn leaf blight fungus</name>
    <name type="synonym">Bipolaris maydis</name>
    <dbReference type="NCBI Taxonomy" id="701091"/>
    <lineage>
        <taxon>Eukaryota</taxon>
        <taxon>Fungi</taxon>
        <taxon>Dikarya</taxon>
        <taxon>Ascomycota</taxon>
        <taxon>Pezizomycotina</taxon>
        <taxon>Dothideomycetes</taxon>
        <taxon>Pleosporomycetidae</taxon>
        <taxon>Pleosporales</taxon>
        <taxon>Pleosporineae</taxon>
        <taxon>Pleosporaceae</taxon>
        <taxon>Bipolaris</taxon>
    </lineage>
</organism>
<dbReference type="PANTHER" id="PTHR24095:SF14">
    <property type="entry name" value="ACETYL-COENZYME A SYNTHETASE 1"/>
    <property type="match status" value="1"/>
</dbReference>
<evidence type="ECO:0000256" key="1">
    <source>
        <dbReference type="ARBA" id="ARBA00013275"/>
    </source>
</evidence>
<dbReference type="InterPro" id="IPR020845">
    <property type="entry name" value="AMP-binding_CS"/>
</dbReference>
<evidence type="ECO:0000313" key="4">
    <source>
        <dbReference type="Proteomes" id="UP000016936"/>
    </source>
</evidence>
<dbReference type="SUPFAM" id="SSF56801">
    <property type="entry name" value="Acetyl-CoA synthetase-like"/>
    <property type="match status" value="1"/>
</dbReference>
<dbReference type="Gene3D" id="3.40.50.12780">
    <property type="entry name" value="N-terminal domain of ligase-like"/>
    <property type="match status" value="2"/>
</dbReference>